<keyword evidence="4" id="KW-0749">Sporulation</keyword>
<dbReference type="InterPro" id="IPR006776">
    <property type="entry name" value="SsgB"/>
</dbReference>
<dbReference type="Pfam" id="PF04686">
    <property type="entry name" value="SsgA"/>
    <property type="match status" value="1"/>
</dbReference>
<dbReference type="GO" id="GO:0000917">
    <property type="term" value="P:division septum assembly"/>
    <property type="evidence" value="ECO:0007669"/>
    <property type="project" value="UniProtKB-KW"/>
</dbReference>
<name>A0A3L8P4G5_9ACTN</name>
<evidence type="ECO:0000256" key="2">
    <source>
        <dbReference type="ARBA" id="ARBA00009323"/>
    </source>
</evidence>
<keyword evidence="6" id="KW-0131">Cell cycle</keyword>
<protein>
    <submittedName>
        <fullName evidence="7">SsgA family sporulation/cell division regulator</fullName>
    </submittedName>
</protein>
<gene>
    <name evidence="7" type="ORF">D9V37_05450</name>
</gene>
<evidence type="ECO:0000313" key="8">
    <source>
        <dbReference type="Proteomes" id="UP000281708"/>
    </source>
</evidence>
<dbReference type="Proteomes" id="UP000281708">
    <property type="component" value="Unassembled WGS sequence"/>
</dbReference>
<dbReference type="RefSeq" id="WP_121805151.1">
    <property type="nucleotide sequence ID" value="NZ_RDBE01000005.1"/>
</dbReference>
<dbReference type="GO" id="GO:0030435">
    <property type="term" value="P:sporulation resulting in formation of a cellular spore"/>
    <property type="evidence" value="ECO:0007669"/>
    <property type="project" value="UniProtKB-KW"/>
</dbReference>
<keyword evidence="5" id="KW-0717">Septation</keyword>
<comment type="caution">
    <text evidence="7">The sequence shown here is derived from an EMBL/GenBank/DDBJ whole genome shotgun (WGS) entry which is preliminary data.</text>
</comment>
<comment type="similarity">
    <text evidence="2">Belongs to the SsgA family.</text>
</comment>
<evidence type="ECO:0000256" key="1">
    <source>
        <dbReference type="ARBA" id="ARBA00004431"/>
    </source>
</evidence>
<evidence type="ECO:0000256" key="6">
    <source>
        <dbReference type="ARBA" id="ARBA00023306"/>
    </source>
</evidence>
<keyword evidence="8" id="KW-1185">Reference proteome</keyword>
<evidence type="ECO:0000256" key="5">
    <source>
        <dbReference type="ARBA" id="ARBA00023210"/>
    </source>
</evidence>
<dbReference type="EMBL" id="RDBE01000005">
    <property type="protein sequence ID" value="RLV50175.1"/>
    <property type="molecule type" value="Genomic_DNA"/>
</dbReference>
<reference evidence="7 8" key="1">
    <citation type="submission" date="2018-10" db="EMBL/GenBank/DDBJ databases">
        <title>Marmoricola sp. 4Q3S-7 whole genome shotgun sequence.</title>
        <authorList>
            <person name="Li F."/>
        </authorList>
    </citation>
    <scope>NUCLEOTIDE SEQUENCE [LARGE SCALE GENOMIC DNA]</scope>
    <source>
        <strain evidence="7 8">4Q3S-7</strain>
    </source>
</reference>
<proteinExistence type="inferred from homology"/>
<dbReference type="Gene3D" id="2.30.31.20">
    <property type="entry name" value="Sporulation-specific cell division protein SsgB"/>
    <property type="match status" value="1"/>
</dbReference>
<accession>A0A3L8P4G5</accession>
<evidence type="ECO:0000313" key="7">
    <source>
        <dbReference type="EMBL" id="RLV50175.1"/>
    </source>
</evidence>
<comment type="subcellular location">
    <subcellularLocation>
        <location evidence="1">Cell septum</location>
    </subcellularLocation>
</comment>
<dbReference type="GO" id="GO:0030428">
    <property type="term" value="C:cell septum"/>
    <property type="evidence" value="ECO:0007669"/>
    <property type="project" value="UniProtKB-SubCell"/>
</dbReference>
<evidence type="ECO:0000256" key="3">
    <source>
        <dbReference type="ARBA" id="ARBA00022618"/>
    </source>
</evidence>
<dbReference type="AlphaFoldDB" id="A0A3L8P4G5"/>
<evidence type="ECO:0000256" key="4">
    <source>
        <dbReference type="ARBA" id="ARBA00022969"/>
    </source>
</evidence>
<organism evidence="7 8">
    <name type="scientific">Nocardioides mangrovicus</name>
    <dbReference type="NCBI Taxonomy" id="2478913"/>
    <lineage>
        <taxon>Bacteria</taxon>
        <taxon>Bacillati</taxon>
        <taxon>Actinomycetota</taxon>
        <taxon>Actinomycetes</taxon>
        <taxon>Propionibacteriales</taxon>
        <taxon>Nocardioidaceae</taxon>
        <taxon>Nocardioides</taxon>
    </lineage>
</organism>
<dbReference type="OrthoDB" id="3853096at2"/>
<keyword evidence="3 7" id="KW-0132">Cell division</keyword>
<dbReference type="InterPro" id="IPR038658">
    <property type="entry name" value="SsgB_sf"/>
</dbReference>
<sequence>MKRNTRSTVISELVELDFVDDEGRRACLDAEMVYDRRDPFAMSMVFKTLPPVTWTFSRELVMTGMYEPAGDGDVHVWPCLSGDGEAVVIFEFCSPDGEVLVQAGLREVARFVHRMLDSVPQGSEEQFLDIDETINQLLGEAGDIAV</sequence>